<feature type="signal peptide" evidence="1">
    <location>
        <begin position="1"/>
        <end position="20"/>
    </location>
</feature>
<name>A0AAN9ASU4_9CAEN</name>
<proteinExistence type="predicted"/>
<comment type="caution">
    <text evidence="2">The sequence shown here is derived from an EMBL/GenBank/DDBJ whole genome shotgun (WGS) entry which is preliminary data.</text>
</comment>
<accession>A0AAN9ASU4</accession>
<dbReference type="EMBL" id="JBAMIC010000022">
    <property type="protein sequence ID" value="KAK7091974.1"/>
    <property type="molecule type" value="Genomic_DNA"/>
</dbReference>
<evidence type="ECO:0000313" key="2">
    <source>
        <dbReference type="EMBL" id="KAK7091974.1"/>
    </source>
</evidence>
<feature type="chain" id="PRO_5044710994" evidence="1">
    <location>
        <begin position="21"/>
        <end position="72"/>
    </location>
</feature>
<organism evidence="2 4">
    <name type="scientific">Littorina saxatilis</name>
    <dbReference type="NCBI Taxonomy" id="31220"/>
    <lineage>
        <taxon>Eukaryota</taxon>
        <taxon>Metazoa</taxon>
        <taxon>Spiralia</taxon>
        <taxon>Lophotrochozoa</taxon>
        <taxon>Mollusca</taxon>
        <taxon>Gastropoda</taxon>
        <taxon>Caenogastropoda</taxon>
        <taxon>Littorinimorpha</taxon>
        <taxon>Littorinoidea</taxon>
        <taxon>Littorinidae</taxon>
        <taxon>Littorina</taxon>
    </lineage>
</organism>
<keyword evidence="1" id="KW-0732">Signal</keyword>
<reference evidence="2 4" key="1">
    <citation type="submission" date="2024-02" db="EMBL/GenBank/DDBJ databases">
        <title>Chromosome-scale genome assembly of the rough periwinkle Littorina saxatilis.</title>
        <authorList>
            <person name="De Jode A."/>
            <person name="Faria R."/>
            <person name="Formenti G."/>
            <person name="Sims Y."/>
            <person name="Smith T.P."/>
            <person name="Tracey A."/>
            <person name="Wood J.M.D."/>
            <person name="Zagrodzka Z.B."/>
            <person name="Johannesson K."/>
            <person name="Butlin R.K."/>
            <person name="Leder E.H."/>
        </authorList>
    </citation>
    <scope>NUCLEOTIDE SEQUENCE [LARGE SCALE GENOMIC DNA]</scope>
    <source>
        <strain evidence="2">Snail1</strain>
        <tissue evidence="2">Muscle</tissue>
    </source>
</reference>
<sequence length="72" mass="8295">MKVTASLTICCLLMAAFVSARHVREEREALEDSDTLIDAVDLTEEDLDRDLRLVTQCPHWHCHGNYCHCEKH</sequence>
<keyword evidence="4" id="KW-1185">Reference proteome</keyword>
<protein>
    <submittedName>
        <fullName evidence="2">Uncharacterized protein</fullName>
    </submittedName>
</protein>
<evidence type="ECO:0000313" key="4">
    <source>
        <dbReference type="Proteomes" id="UP001374579"/>
    </source>
</evidence>
<dbReference type="Proteomes" id="UP001374579">
    <property type="component" value="Unassembled WGS sequence"/>
</dbReference>
<gene>
    <name evidence="2" type="ORF">V1264_009588</name>
    <name evidence="3" type="ORF">V1264_009589</name>
</gene>
<dbReference type="EMBL" id="JBAMIC010000022">
    <property type="protein sequence ID" value="KAK7091975.1"/>
    <property type="molecule type" value="Genomic_DNA"/>
</dbReference>
<evidence type="ECO:0000313" key="3">
    <source>
        <dbReference type="EMBL" id="KAK7091975.1"/>
    </source>
</evidence>
<evidence type="ECO:0000256" key="1">
    <source>
        <dbReference type="SAM" id="SignalP"/>
    </source>
</evidence>
<dbReference type="AlphaFoldDB" id="A0AAN9ASU4"/>